<feature type="domain" description="Reverse transcriptase" evidence="2">
    <location>
        <begin position="826"/>
        <end position="1096"/>
    </location>
</feature>
<feature type="compositionally biased region" description="Low complexity" evidence="1">
    <location>
        <begin position="23"/>
        <end position="34"/>
    </location>
</feature>
<feature type="region of interest" description="Disordered" evidence="1">
    <location>
        <begin position="1"/>
        <end position="108"/>
    </location>
</feature>
<feature type="compositionally biased region" description="Basic and acidic residues" evidence="1">
    <location>
        <begin position="290"/>
        <end position="308"/>
    </location>
</feature>
<dbReference type="SUPFAM" id="SSF56219">
    <property type="entry name" value="DNase I-like"/>
    <property type="match status" value="1"/>
</dbReference>
<feature type="region of interest" description="Disordered" evidence="1">
    <location>
        <begin position="279"/>
        <end position="376"/>
    </location>
</feature>
<feature type="compositionally biased region" description="Basic and acidic residues" evidence="1">
    <location>
        <begin position="59"/>
        <end position="76"/>
    </location>
</feature>
<comment type="caution">
    <text evidence="3">The sequence shown here is derived from an EMBL/GenBank/DDBJ whole genome shotgun (WGS) entry which is preliminary data.</text>
</comment>
<dbReference type="SUPFAM" id="SSF56672">
    <property type="entry name" value="DNA/RNA polymerases"/>
    <property type="match status" value="1"/>
</dbReference>
<dbReference type="InterPro" id="IPR036691">
    <property type="entry name" value="Endo/exonu/phosph_ase_sf"/>
</dbReference>
<feature type="compositionally biased region" description="Polar residues" evidence="1">
    <location>
        <begin position="35"/>
        <end position="47"/>
    </location>
</feature>
<sequence length="1332" mass="152551">MKVEKDKDGDCVVENVSGSGTKDLLLNNSLDQDSGNQNYGSKQNSGCSGVEILDETVSDADKKEYEECSSGDKHDASGGVNLGTLPNEKGDKVNDDNKHTETRHNEGVSRFKSYVGVTNNNIPAVDRKLTAIPTEMDDNGSEIVVFHEAMIAEGKYGEDMGLRKLLTIIMGSTSLSFTRMRGLIMWLIMDLGWVGKPLVMDHVTATMCMNGVCRFRFARVMVEVSASKSLPSEIELVYRNGSKEEICRKTMKVDYDWKPPMCSECCVFGHNNLKCRKQSGESIDSNGNMKGHDDCGKGTNDKQNKTDNESFTEELTSKQGGMGGKANSHFVYQPKRKDGSSSSGPPKKQKQNAMEKKEKPNEHKEQKETTPTKKAWSIHGELLTAMKRSANKYSVLEMYEEEEMSELNEMQNKEIVDKFISQKKIPTESEMLAWNIDMVAYYKQRMELNMSADKNKLEKTDVINEEEDDVFKDDSSMNMDDVLEVDKGEVRNFIRDECLNVCAIVETHIKAKRIQKVWELIYRRWDWYNKLQHCEELLIRKPGAWILMGDMNVTLFSNEHSTGCSHVTADMCEFRNCVNNIEVEDISSSGLFYTWTKNMFNVKSGDTSGVLKKLDRIMGNEEFINKFPNAHAIFLPYLIFDHSPNVIVLPNTLQIKKRSFKVHNSVADKAEFNPTILKHWNKEFEGCFMFKLVKKLKSRKRDLKQLTWKDGNIFDKVKLLRGQLREVQIKINKNPDSKQLREEERSMLVDYVEAMKDEENILFQKAKIKWLCLGDRNNSYFHKVLKSMMNRGRISQISDDKVQNLDGIGSLISHKLSTEDADNMVRDVSNEEIKSAMFSIDINKAPGPDGFSSHFFKKAWSTVGKDVCQATGLGKIVDLNQSAFVPNRHIQDNILLSQEILKGYDRKDGPKRIAIKIDIQKAYDAVNWQFLEAMLVGFGFYNKMVNWIIKCVTTASFSICVNGERFGYFKGGRGLRQGDHMSPYLFTMVMEILTLIVKQKVEESTVFKYHFGCKMMKLAHICFVDDLLMFYHGDMDSIMVLKKAIEEFGGMSGLLPNYNKSTIIFGCMKENDKQYILRNVPFKVEKLPVKYLGVPLTSKRLSVSNCKSLLDKIKNRVMNWKNKCLSYAGRLQLIASVLESIHVYWSSVFLLPQTVINEINKILKGFMWSQDEFEKGKAKVAWKNICRPKSQGGLGLKDLGVWNKAMIAKLLWHLATNKQSLWVKWVNVVKLKGRSIWVVNEETFITHRDLYNVRWKDDIVLKDIMMDGVWQWPDIWIDKYPQLNSLNSIALGNLDDELVWRSIKGKEGRFTVKQAYNDLRSQDDKVAWGRLV</sequence>
<dbReference type="InterPro" id="IPR043502">
    <property type="entry name" value="DNA/RNA_pol_sf"/>
</dbReference>
<dbReference type="PANTHER" id="PTHR33116">
    <property type="entry name" value="REVERSE TRANSCRIPTASE ZINC-BINDING DOMAIN-CONTAINING PROTEIN-RELATED-RELATED"/>
    <property type="match status" value="1"/>
</dbReference>
<dbReference type="CDD" id="cd01650">
    <property type="entry name" value="RT_nLTR_like"/>
    <property type="match status" value="1"/>
</dbReference>
<dbReference type="PROSITE" id="PS50878">
    <property type="entry name" value="RT_POL"/>
    <property type="match status" value="1"/>
</dbReference>
<accession>A0A6L2KHY6</accession>
<dbReference type="Gene3D" id="3.60.10.10">
    <property type="entry name" value="Endonuclease/exonuclease/phosphatase"/>
    <property type="match status" value="1"/>
</dbReference>
<dbReference type="EMBL" id="BKCJ010002279">
    <property type="protein sequence ID" value="GEU47494.1"/>
    <property type="molecule type" value="Genomic_DNA"/>
</dbReference>
<feature type="compositionally biased region" description="Basic and acidic residues" evidence="1">
    <location>
        <begin position="1"/>
        <end position="10"/>
    </location>
</feature>
<reference evidence="3" key="1">
    <citation type="journal article" date="2019" name="Sci. Rep.">
        <title>Draft genome of Tanacetum cinerariifolium, the natural source of mosquito coil.</title>
        <authorList>
            <person name="Yamashiro T."/>
            <person name="Shiraishi A."/>
            <person name="Satake H."/>
            <person name="Nakayama K."/>
        </authorList>
    </citation>
    <scope>NUCLEOTIDE SEQUENCE</scope>
</reference>
<dbReference type="Pfam" id="PF00078">
    <property type="entry name" value="RVT_1"/>
    <property type="match status" value="1"/>
</dbReference>
<evidence type="ECO:0000313" key="3">
    <source>
        <dbReference type="EMBL" id="GEU47494.1"/>
    </source>
</evidence>
<evidence type="ECO:0000256" key="1">
    <source>
        <dbReference type="SAM" id="MobiDB-lite"/>
    </source>
</evidence>
<feature type="compositionally biased region" description="Basic and acidic residues" evidence="1">
    <location>
        <begin position="88"/>
        <end position="108"/>
    </location>
</feature>
<gene>
    <name evidence="3" type="ORF">Tci_019472</name>
</gene>
<proteinExistence type="predicted"/>
<feature type="compositionally biased region" description="Basic and acidic residues" evidence="1">
    <location>
        <begin position="353"/>
        <end position="371"/>
    </location>
</feature>
<protein>
    <recommendedName>
        <fullName evidence="2">Reverse transcriptase domain-containing protein</fullName>
    </recommendedName>
</protein>
<name>A0A6L2KHY6_TANCI</name>
<organism evidence="3">
    <name type="scientific">Tanacetum cinerariifolium</name>
    <name type="common">Dalmatian daisy</name>
    <name type="synonym">Chrysanthemum cinerariifolium</name>
    <dbReference type="NCBI Taxonomy" id="118510"/>
    <lineage>
        <taxon>Eukaryota</taxon>
        <taxon>Viridiplantae</taxon>
        <taxon>Streptophyta</taxon>
        <taxon>Embryophyta</taxon>
        <taxon>Tracheophyta</taxon>
        <taxon>Spermatophyta</taxon>
        <taxon>Magnoliopsida</taxon>
        <taxon>eudicotyledons</taxon>
        <taxon>Gunneridae</taxon>
        <taxon>Pentapetalae</taxon>
        <taxon>asterids</taxon>
        <taxon>campanulids</taxon>
        <taxon>Asterales</taxon>
        <taxon>Asteraceae</taxon>
        <taxon>Asteroideae</taxon>
        <taxon>Anthemideae</taxon>
        <taxon>Anthemidinae</taxon>
        <taxon>Tanacetum</taxon>
    </lineage>
</organism>
<dbReference type="PANTHER" id="PTHR33116:SF84">
    <property type="entry name" value="RNA-DIRECTED DNA POLYMERASE"/>
    <property type="match status" value="1"/>
</dbReference>
<dbReference type="InterPro" id="IPR000477">
    <property type="entry name" value="RT_dom"/>
</dbReference>
<evidence type="ECO:0000259" key="2">
    <source>
        <dbReference type="PROSITE" id="PS50878"/>
    </source>
</evidence>